<evidence type="ECO:0000313" key="1">
    <source>
        <dbReference type="EMBL" id="AAA66040.1"/>
    </source>
</evidence>
<reference evidence="1" key="1">
    <citation type="journal article" date="1989" name="Proc. Natl. Acad. Sci. U.S.A.">
        <title>Isolation and characterization of a mammalian gene encoding a high-affinity cAMP phosphodiesterase.</title>
        <authorList>
            <person name="Colicelli J."/>
            <person name="Birchmeier C."/>
            <person name="Michaeli T."/>
            <person name="O'Neill K."/>
            <person name="Riggs M."/>
            <person name="Wigler M."/>
        </authorList>
    </citation>
    <scope>NUCLEOTIDE SEQUENCE</scope>
    <source>
        <strain evidence="1">Sprague-Dawley</strain>
        <tissue evidence="1">Brain</tissue>
    </source>
</reference>
<dbReference type="EMBL" id="J04563">
    <property type="protein sequence ID" value="AAA66040.1"/>
    <property type="molecule type" value="mRNA"/>
</dbReference>
<name>Q63174_RAT</name>
<sequence>MQGREANSSSVLPCLAGELGETRSCSRSQFPAQLNGLKTEDRKLRDCSAIGVEGLSRQVTELTNNFIYKSHPSCCLPTCVPFL</sequence>
<proteinExistence type="evidence at transcript level"/>
<accession>Q63174</accession>
<organism evidence="1">
    <name type="scientific">Rattus norvegicus</name>
    <name type="common">Rat</name>
    <dbReference type="NCBI Taxonomy" id="10116"/>
    <lineage>
        <taxon>Eukaryota</taxon>
        <taxon>Metazoa</taxon>
        <taxon>Chordata</taxon>
        <taxon>Craniata</taxon>
        <taxon>Vertebrata</taxon>
        <taxon>Euteleostomi</taxon>
        <taxon>Mammalia</taxon>
        <taxon>Eutheria</taxon>
        <taxon>Euarchontoglires</taxon>
        <taxon>Glires</taxon>
        <taxon>Rodentia</taxon>
        <taxon>Myomorpha</taxon>
        <taxon>Muroidea</taxon>
        <taxon>Muridae</taxon>
        <taxon>Murinae</taxon>
        <taxon>Rattus</taxon>
    </lineage>
</organism>
<protein>
    <submittedName>
        <fullName evidence="1">Uncharacterized protein</fullName>
    </submittedName>
</protein>
<dbReference type="PIR" id="I79550">
    <property type="entry name" value="I79550"/>
</dbReference>
<dbReference type="AlphaFoldDB" id="Q63174"/>